<evidence type="ECO:0000256" key="1">
    <source>
        <dbReference type="SAM" id="Phobius"/>
    </source>
</evidence>
<keyword evidence="1" id="KW-1133">Transmembrane helix</keyword>
<organism evidence="3 4">
    <name type="scientific">Pedobacter steynii</name>
    <dbReference type="NCBI Taxonomy" id="430522"/>
    <lineage>
        <taxon>Bacteria</taxon>
        <taxon>Pseudomonadati</taxon>
        <taxon>Bacteroidota</taxon>
        <taxon>Sphingobacteriia</taxon>
        <taxon>Sphingobacteriales</taxon>
        <taxon>Sphingobacteriaceae</taxon>
        <taxon>Pedobacter</taxon>
    </lineage>
</organism>
<proteinExistence type="predicted"/>
<feature type="transmembrane region" description="Helical" evidence="1">
    <location>
        <begin position="84"/>
        <end position="102"/>
    </location>
</feature>
<name>A0A1G9JXC2_9SPHI</name>
<dbReference type="Proteomes" id="UP000183200">
    <property type="component" value="Unassembled WGS sequence"/>
</dbReference>
<protein>
    <recommendedName>
        <fullName evidence="5">Lipoprotein</fullName>
    </recommendedName>
</protein>
<evidence type="ECO:0008006" key="5">
    <source>
        <dbReference type="Google" id="ProtNLM"/>
    </source>
</evidence>
<keyword evidence="1" id="KW-0472">Membrane</keyword>
<evidence type="ECO:0000313" key="3">
    <source>
        <dbReference type="EMBL" id="SDL42141.1"/>
    </source>
</evidence>
<dbReference type="AlphaFoldDB" id="A0A1G9JXC2"/>
<evidence type="ECO:0000256" key="2">
    <source>
        <dbReference type="SAM" id="SignalP"/>
    </source>
</evidence>
<gene>
    <name evidence="3" type="ORF">SAMN05421820_101402</name>
</gene>
<evidence type="ECO:0000313" key="4">
    <source>
        <dbReference type="Proteomes" id="UP000183200"/>
    </source>
</evidence>
<accession>A0A1G9JXC2</accession>
<keyword evidence="2" id="KW-0732">Signal</keyword>
<dbReference type="EMBL" id="FNGY01000001">
    <property type="protein sequence ID" value="SDL42141.1"/>
    <property type="molecule type" value="Genomic_DNA"/>
</dbReference>
<feature type="signal peptide" evidence="2">
    <location>
        <begin position="1"/>
        <end position="23"/>
    </location>
</feature>
<keyword evidence="4" id="KW-1185">Reference proteome</keyword>
<keyword evidence="1" id="KW-0812">Transmembrane</keyword>
<sequence>MNRLFSRILAFFLLLTLCLPSSCALKQGIVYFFSASVFEQSVLVRTTKTVTPFQVKPEVGIADCNMQSNLRAGALKSRTQASTASMLPFLFFILPGFLISLLPTDKRLSQLPIPYSWFRRQKTSIFLRHSLLLL</sequence>
<reference evidence="4" key="1">
    <citation type="submission" date="2016-10" db="EMBL/GenBank/DDBJ databases">
        <authorList>
            <person name="Varghese N."/>
            <person name="Submissions S."/>
        </authorList>
    </citation>
    <scope>NUCLEOTIDE SEQUENCE [LARGE SCALE GENOMIC DNA]</scope>
    <source>
        <strain evidence="4">DSM 19110</strain>
    </source>
</reference>
<feature type="chain" id="PRO_5010183329" description="Lipoprotein" evidence="2">
    <location>
        <begin position="24"/>
        <end position="134"/>
    </location>
</feature>